<evidence type="ECO:0000256" key="1">
    <source>
        <dbReference type="SAM" id="MobiDB-lite"/>
    </source>
</evidence>
<accession>A0ABP9R8F6</accession>
<evidence type="ECO:0000313" key="4">
    <source>
        <dbReference type="Proteomes" id="UP001500547"/>
    </source>
</evidence>
<evidence type="ECO:0000313" key="3">
    <source>
        <dbReference type="EMBL" id="GAA5172687.1"/>
    </source>
</evidence>
<name>A0ABP9R8F6_9RHOO</name>
<gene>
    <name evidence="3" type="ORF">GCM10025770_39250</name>
</gene>
<feature type="chain" id="PRO_5045238591" description="Lipoprotein" evidence="2">
    <location>
        <begin position="29"/>
        <end position="321"/>
    </location>
</feature>
<evidence type="ECO:0000256" key="2">
    <source>
        <dbReference type="SAM" id="SignalP"/>
    </source>
</evidence>
<keyword evidence="2" id="KW-0732">Signal</keyword>
<dbReference type="Proteomes" id="UP001500547">
    <property type="component" value="Unassembled WGS sequence"/>
</dbReference>
<protein>
    <recommendedName>
        <fullName evidence="5">Lipoprotein</fullName>
    </recommendedName>
</protein>
<keyword evidence="4" id="KW-1185">Reference proteome</keyword>
<evidence type="ECO:0008006" key="5">
    <source>
        <dbReference type="Google" id="ProtNLM"/>
    </source>
</evidence>
<organism evidence="3 4">
    <name type="scientific">Viridibacterium curvum</name>
    <dbReference type="NCBI Taxonomy" id="1101404"/>
    <lineage>
        <taxon>Bacteria</taxon>
        <taxon>Pseudomonadati</taxon>
        <taxon>Pseudomonadota</taxon>
        <taxon>Betaproteobacteria</taxon>
        <taxon>Rhodocyclales</taxon>
        <taxon>Rhodocyclaceae</taxon>
        <taxon>Viridibacterium</taxon>
    </lineage>
</organism>
<reference evidence="4" key="1">
    <citation type="journal article" date="2019" name="Int. J. Syst. Evol. Microbiol.">
        <title>The Global Catalogue of Microorganisms (GCM) 10K type strain sequencing project: providing services to taxonomists for standard genome sequencing and annotation.</title>
        <authorList>
            <consortium name="The Broad Institute Genomics Platform"/>
            <consortium name="The Broad Institute Genome Sequencing Center for Infectious Disease"/>
            <person name="Wu L."/>
            <person name="Ma J."/>
        </authorList>
    </citation>
    <scope>NUCLEOTIDE SEQUENCE [LARGE SCALE GENOMIC DNA]</scope>
    <source>
        <strain evidence="4">JCM 18715</strain>
    </source>
</reference>
<feature type="compositionally biased region" description="Low complexity" evidence="1">
    <location>
        <begin position="263"/>
        <end position="282"/>
    </location>
</feature>
<dbReference type="RefSeq" id="WP_345534824.1">
    <property type="nucleotide sequence ID" value="NZ_BAABLD010000017.1"/>
</dbReference>
<feature type="signal peptide" evidence="2">
    <location>
        <begin position="1"/>
        <end position="28"/>
    </location>
</feature>
<dbReference type="EMBL" id="BAABLD010000017">
    <property type="protein sequence ID" value="GAA5172687.1"/>
    <property type="molecule type" value="Genomic_DNA"/>
</dbReference>
<proteinExistence type="predicted"/>
<sequence>MPTCFTALPRAVRCAIQCIVALLSLALAGCEKSEPEPYATSTEPAALMRVVFADWSEKRPAEVEVEEGDISVLETMLVSPEAVVQLTPQAVVLVVSGSPTDESGTDMASHGTPGNLGAYWFQQREGRWYLSRSKGSFHKTGSHGNAGTVTTALLDKDTHALIVESGGCWQGYCGSWLDIFQVGADSMKRLLRDDAGIALWANSSGALENCSEALDDKGVLVPASATGPGDCFDIEGKWSLKARKGYADLVLTFSGSVVDETTITPAPAPETSSPAAEASTPDAEPEEWVTVRSRPVKETAVYRFANGTYNLVRGKNPIPGF</sequence>
<feature type="region of interest" description="Disordered" evidence="1">
    <location>
        <begin position="263"/>
        <end position="286"/>
    </location>
</feature>
<comment type="caution">
    <text evidence="3">The sequence shown here is derived from an EMBL/GenBank/DDBJ whole genome shotgun (WGS) entry which is preliminary data.</text>
</comment>